<dbReference type="Proteomes" id="UP000775547">
    <property type="component" value="Unassembled WGS sequence"/>
</dbReference>
<feature type="region of interest" description="Disordered" evidence="1">
    <location>
        <begin position="66"/>
        <end position="111"/>
    </location>
</feature>
<dbReference type="EMBL" id="JABCKV010003657">
    <property type="protein sequence ID" value="KAG5634618.1"/>
    <property type="molecule type" value="Genomic_DNA"/>
</dbReference>
<reference evidence="2" key="1">
    <citation type="submission" date="2020-07" db="EMBL/GenBank/DDBJ databases">
        <authorList>
            <person name="Nieuwenhuis M."/>
            <person name="Van De Peppel L.J.J."/>
        </authorList>
    </citation>
    <scope>NUCLEOTIDE SEQUENCE</scope>
    <source>
        <strain evidence="2">AP01</strain>
        <tissue evidence="2">Mycelium</tissue>
    </source>
</reference>
<comment type="caution">
    <text evidence="2">The sequence shown here is derived from an EMBL/GenBank/DDBJ whole genome shotgun (WGS) entry which is preliminary data.</text>
</comment>
<evidence type="ECO:0000313" key="3">
    <source>
        <dbReference type="EMBL" id="KAG5634618.1"/>
    </source>
</evidence>
<gene>
    <name evidence="3" type="ORF">DXG03_005784</name>
    <name evidence="2" type="ORF">DXG03_007909</name>
</gene>
<organism evidence="2 4">
    <name type="scientific">Asterophora parasitica</name>
    <dbReference type="NCBI Taxonomy" id="117018"/>
    <lineage>
        <taxon>Eukaryota</taxon>
        <taxon>Fungi</taxon>
        <taxon>Dikarya</taxon>
        <taxon>Basidiomycota</taxon>
        <taxon>Agaricomycotina</taxon>
        <taxon>Agaricomycetes</taxon>
        <taxon>Agaricomycetidae</taxon>
        <taxon>Agaricales</taxon>
        <taxon>Tricholomatineae</taxon>
        <taxon>Lyophyllaceae</taxon>
        <taxon>Asterophora</taxon>
    </lineage>
</organism>
<proteinExistence type="predicted"/>
<sequence length="124" mass="13141">DKLDKATVQQAFVTEETHHCCRAQDSASTLAMATTTLNASCNFCGRSGHIQSACYAFECAQKQAKENVSKQSKKRTEKANAAKDSAPAPADTVTKFAGNASARLPPPSPMLTLIGLQTQAPLLT</sequence>
<dbReference type="EMBL" id="JABCKV010006074">
    <property type="protein sequence ID" value="KAG5633252.1"/>
    <property type="molecule type" value="Genomic_DNA"/>
</dbReference>
<reference evidence="2" key="2">
    <citation type="submission" date="2021-10" db="EMBL/GenBank/DDBJ databases">
        <title>Phylogenomics reveals ancestral predisposition of the termite-cultivated fungus Termitomyces towards a domesticated lifestyle.</title>
        <authorList>
            <person name="Auxier B."/>
            <person name="Grum-Grzhimaylo A."/>
            <person name="Cardenas M.E."/>
            <person name="Lodge J.D."/>
            <person name="Laessoe T."/>
            <person name="Pedersen O."/>
            <person name="Smith M.E."/>
            <person name="Kuyper T.W."/>
            <person name="Franco-Molano E.A."/>
            <person name="Baroni T.J."/>
            <person name="Aanen D.K."/>
        </authorList>
    </citation>
    <scope>NUCLEOTIDE SEQUENCE</scope>
    <source>
        <strain evidence="2">AP01</strain>
        <tissue evidence="2">Mycelium</tissue>
    </source>
</reference>
<name>A0A9P7FQW7_9AGAR</name>
<evidence type="ECO:0000256" key="1">
    <source>
        <dbReference type="SAM" id="MobiDB-lite"/>
    </source>
</evidence>
<evidence type="ECO:0000313" key="2">
    <source>
        <dbReference type="EMBL" id="KAG5633252.1"/>
    </source>
</evidence>
<protein>
    <submittedName>
        <fullName evidence="2">Uncharacterized protein</fullName>
    </submittedName>
</protein>
<dbReference type="AlphaFoldDB" id="A0A9P7FQW7"/>
<feature type="compositionally biased region" description="Low complexity" evidence="1">
    <location>
        <begin position="82"/>
        <end position="91"/>
    </location>
</feature>
<feature type="non-terminal residue" evidence="2">
    <location>
        <position position="1"/>
    </location>
</feature>
<accession>A0A9P7FQW7</accession>
<evidence type="ECO:0000313" key="4">
    <source>
        <dbReference type="Proteomes" id="UP000775547"/>
    </source>
</evidence>
<keyword evidence="4" id="KW-1185">Reference proteome</keyword>